<keyword evidence="1" id="KW-0472">Membrane</keyword>
<comment type="caution">
    <text evidence="2">The sequence shown here is derived from an EMBL/GenBank/DDBJ whole genome shotgun (WGS) entry which is preliminary data.</text>
</comment>
<evidence type="ECO:0000313" key="2">
    <source>
        <dbReference type="EMBL" id="KAG9464603.1"/>
    </source>
</evidence>
<accession>A0A8J6EAP2</accession>
<evidence type="ECO:0000256" key="1">
    <source>
        <dbReference type="SAM" id="Phobius"/>
    </source>
</evidence>
<evidence type="ECO:0000313" key="3">
    <source>
        <dbReference type="Proteomes" id="UP000770717"/>
    </source>
</evidence>
<keyword evidence="3" id="KW-1185">Reference proteome</keyword>
<organism evidence="2 3">
    <name type="scientific">Eleutherodactylus coqui</name>
    <name type="common">Puerto Rican coqui</name>
    <dbReference type="NCBI Taxonomy" id="57060"/>
    <lineage>
        <taxon>Eukaryota</taxon>
        <taxon>Metazoa</taxon>
        <taxon>Chordata</taxon>
        <taxon>Craniata</taxon>
        <taxon>Vertebrata</taxon>
        <taxon>Euteleostomi</taxon>
        <taxon>Amphibia</taxon>
        <taxon>Batrachia</taxon>
        <taxon>Anura</taxon>
        <taxon>Neobatrachia</taxon>
        <taxon>Hyloidea</taxon>
        <taxon>Eleutherodactylidae</taxon>
        <taxon>Eleutherodactylinae</taxon>
        <taxon>Eleutherodactylus</taxon>
        <taxon>Eleutherodactylus</taxon>
    </lineage>
</organism>
<reference evidence="2" key="1">
    <citation type="thesis" date="2020" institute="ProQuest LLC" country="789 East Eisenhower Parkway, Ann Arbor, MI, USA">
        <title>Comparative Genomics and Chromosome Evolution.</title>
        <authorList>
            <person name="Mudd A.B."/>
        </authorList>
    </citation>
    <scope>NUCLEOTIDE SEQUENCE</scope>
    <source>
        <strain evidence="2">HN-11 Male</strain>
        <tissue evidence="2">Kidney and liver</tissue>
    </source>
</reference>
<gene>
    <name evidence="2" type="ORF">GDO78_019674</name>
</gene>
<dbReference type="AlphaFoldDB" id="A0A8J6EAP2"/>
<keyword evidence="1" id="KW-0812">Transmembrane</keyword>
<feature type="transmembrane region" description="Helical" evidence="1">
    <location>
        <begin position="43"/>
        <end position="72"/>
    </location>
</feature>
<proteinExistence type="predicted"/>
<name>A0A8J6EAP2_ELECQ</name>
<sequence>MDSPHGLLMGLLYLPSLQSLAAGRRQSVRRCRPWLEGRLTRQIYGFTVALMLPPSLSLYRVFACIAVLYVVFTSLRGTFPVFTAEDLPTERQH</sequence>
<protein>
    <submittedName>
        <fullName evidence="2">Uncharacterized protein</fullName>
    </submittedName>
</protein>
<keyword evidence="1" id="KW-1133">Transmembrane helix</keyword>
<dbReference type="EMBL" id="WNTK01004181">
    <property type="protein sequence ID" value="KAG9464603.1"/>
    <property type="molecule type" value="Genomic_DNA"/>
</dbReference>
<dbReference type="Proteomes" id="UP000770717">
    <property type="component" value="Unassembled WGS sequence"/>
</dbReference>